<dbReference type="Gene3D" id="1.10.220.160">
    <property type="match status" value="1"/>
</dbReference>
<dbReference type="STRING" id="74649.A0A2P6RD91"/>
<dbReference type="GO" id="GO:0008168">
    <property type="term" value="F:methyltransferase activity"/>
    <property type="evidence" value="ECO:0007669"/>
    <property type="project" value="UniProtKB-KW"/>
</dbReference>
<dbReference type="PROSITE" id="PS50280">
    <property type="entry name" value="SET"/>
    <property type="match status" value="1"/>
</dbReference>
<dbReference type="Gene3D" id="6.10.140.2220">
    <property type="match status" value="1"/>
</dbReference>
<dbReference type="InterPro" id="IPR046341">
    <property type="entry name" value="SET_dom_sf"/>
</dbReference>
<evidence type="ECO:0000313" key="2">
    <source>
        <dbReference type="EMBL" id="PRQ44391.1"/>
    </source>
</evidence>
<comment type="caution">
    <text evidence="2">The sequence shown here is derived from an EMBL/GenBank/DDBJ whole genome shotgun (WGS) entry which is preliminary data.</text>
</comment>
<accession>A0A2P6RD91</accession>
<reference evidence="2 3" key="1">
    <citation type="journal article" date="2018" name="Nat. Genet.">
        <title>The Rosa genome provides new insights in the design of modern roses.</title>
        <authorList>
            <person name="Bendahmane M."/>
        </authorList>
    </citation>
    <scope>NUCLEOTIDE SEQUENCE [LARGE SCALE GENOMIC DNA]</scope>
    <source>
        <strain evidence="3">cv. Old Blush</strain>
    </source>
</reference>
<dbReference type="SMART" id="SM00317">
    <property type="entry name" value="SET"/>
    <property type="match status" value="1"/>
</dbReference>
<dbReference type="PANTHER" id="PTHR12197">
    <property type="entry name" value="HISTONE-LYSINE N-METHYLTRANSFERASE SMYD"/>
    <property type="match status" value="1"/>
</dbReference>
<keyword evidence="2" id="KW-0808">Transferase</keyword>
<dbReference type="OMA" id="YIDASMN"/>
<dbReference type="InterPro" id="IPR001214">
    <property type="entry name" value="SET_dom"/>
</dbReference>
<feature type="domain" description="SET" evidence="1">
    <location>
        <begin position="109"/>
        <end position="360"/>
    </location>
</feature>
<dbReference type="GO" id="GO:0032259">
    <property type="term" value="P:methylation"/>
    <property type="evidence" value="ECO:0007669"/>
    <property type="project" value="UniProtKB-KW"/>
</dbReference>
<organism evidence="2 3">
    <name type="scientific">Rosa chinensis</name>
    <name type="common">China rose</name>
    <dbReference type="NCBI Taxonomy" id="74649"/>
    <lineage>
        <taxon>Eukaryota</taxon>
        <taxon>Viridiplantae</taxon>
        <taxon>Streptophyta</taxon>
        <taxon>Embryophyta</taxon>
        <taxon>Tracheophyta</taxon>
        <taxon>Spermatophyta</taxon>
        <taxon>Magnoliopsida</taxon>
        <taxon>eudicotyledons</taxon>
        <taxon>Gunneridae</taxon>
        <taxon>Pentapetalae</taxon>
        <taxon>rosids</taxon>
        <taxon>fabids</taxon>
        <taxon>Rosales</taxon>
        <taxon>Rosaceae</taxon>
        <taxon>Rosoideae</taxon>
        <taxon>Rosoideae incertae sedis</taxon>
        <taxon>Rosa</taxon>
    </lineage>
</organism>
<dbReference type="Gene3D" id="2.170.270.10">
    <property type="entry name" value="SET domain"/>
    <property type="match status" value="1"/>
</dbReference>
<evidence type="ECO:0000259" key="1">
    <source>
        <dbReference type="PROSITE" id="PS50280"/>
    </source>
</evidence>
<gene>
    <name evidence="2" type="ORF">RchiOBHm_Chr3g0478741</name>
</gene>
<dbReference type="GO" id="GO:0005634">
    <property type="term" value="C:nucleus"/>
    <property type="evidence" value="ECO:0007669"/>
    <property type="project" value="TreeGrafter"/>
</dbReference>
<dbReference type="AlphaFoldDB" id="A0A2P6RD91"/>
<protein>
    <submittedName>
        <fullName evidence="2">Putative histone-lysine N-methyltransferase chromatin remodeling SET family</fullName>
        <ecNumber evidence="2">2.1.1.43</ecNumber>
    </submittedName>
</protein>
<dbReference type="CDD" id="cd20071">
    <property type="entry name" value="SET_SMYD"/>
    <property type="match status" value="1"/>
</dbReference>
<dbReference type="PANTHER" id="PTHR12197:SF298">
    <property type="entry name" value="HISTONE-LYSINE N-METHYLTRANSFERASE ATXR4"/>
    <property type="match status" value="1"/>
</dbReference>
<keyword evidence="2" id="KW-0489">Methyltransferase</keyword>
<evidence type="ECO:0000313" key="3">
    <source>
        <dbReference type="Proteomes" id="UP000238479"/>
    </source>
</evidence>
<dbReference type="Pfam" id="PF00856">
    <property type="entry name" value="SET"/>
    <property type="match status" value="1"/>
</dbReference>
<proteinExistence type="predicted"/>
<keyword evidence="3" id="KW-1185">Reference proteome</keyword>
<name>A0A2P6RD91_ROSCH</name>
<dbReference type="Proteomes" id="UP000238479">
    <property type="component" value="Chromosome 3"/>
</dbReference>
<dbReference type="EMBL" id="PDCK01000041">
    <property type="protein sequence ID" value="PRQ44391.1"/>
    <property type="molecule type" value="Genomic_DNA"/>
</dbReference>
<dbReference type="Gramene" id="PRQ44391">
    <property type="protein sequence ID" value="PRQ44391"/>
    <property type="gene ID" value="RchiOBHm_Chr3g0478741"/>
</dbReference>
<dbReference type="InterPro" id="IPR050869">
    <property type="entry name" value="H3K4_H4K5_MeTrfase"/>
</dbReference>
<sequence length="390" mass="43800">MMLCQMNKVFQKKISAVNGIGSCQIRIVLRYQVLCVLLLLYCFYELEKAYIKLWRAASESNMARATVRYSRWAWRFLTSNTQNEPFLSSAAATFSTAPENANPGRPGPPPIRVALTESSGRGVFATRKIETGELLHTAKPILSHPSLSALHKVCYFCLRKLKTTDAPQPHGVSYCSEECRQQAKGFHDIEMTADWSAYDDYCRSNRLKYPLLVKRLACMVMSGATPANLLDILQPASLSPEMISEMEEGYGLLRNAYINSNITDEQMSFLTKQWYIGILSRIRINAFRIELAGGYDDLLSSLAASIESEAAVGNAVYMLPSFYNHDCDPNAHIIWIENADGRLKALRDVDEGEELRICYIDASMDHDARQSFLSQGFGFQCNCPRCLSGD</sequence>
<dbReference type="SUPFAM" id="SSF82199">
    <property type="entry name" value="SET domain"/>
    <property type="match status" value="1"/>
</dbReference>
<dbReference type="EC" id="2.1.1.43" evidence="2"/>